<dbReference type="PROSITE" id="PS50038">
    <property type="entry name" value="FZ"/>
    <property type="match status" value="1"/>
</dbReference>
<dbReference type="PRINTS" id="PR00018">
    <property type="entry name" value="KRINGLE"/>
</dbReference>
<dbReference type="SMART" id="SM00409">
    <property type="entry name" value="IG"/>
    <property type="match status" value="1"/>
</dbReference>
<dbReference type="EMBL" id="JAFIRN010000006">
    <property type="protein sequence ID" value="KAG5847453.1"/>
    <property type="molecule type" value="Genomic_DNA"/>
</dbReference>
<dbReference type="InterPro" id="IPR018056">
    <property type="entry name" value="Kringle_CS"/>
</dbReference>
<evidence type="ECO:0000259" key="10">
    <source>
        <dbReference type="PROSITE" id="PS50070"/>
    </source>
</evidence>
<dbReference type="FunFam" id="2.40.20.10:FF:000003">
    <property type="entry name" value="Inactive tyrosine-protein kinase transmembrane receptor ROR1"/>
    <property type="match status" value="1"/>
</dbReference>
<dbReference type="FunFam" id="1.10.2000.10:FF:000002">
    <property type="entry name" value="Inactive tyrosine-protein kinase transmembrane receptor ROR1"/>
    <property type="match status" value="1"/>
</dbReference>
<comment type="caution">
    <text evidence="7">Lacks conserved residue(s) required for the propagation of feature annotation.</text>
</comment>
<keyword evidence="8" id="KW-1133">Transmembrane helix</keyword>
<dbReference type="Gene3D" id="2.40.20.10">
    <property type="entry name" value="Plasminogen Kringle 4"/>
    <property type="match status" value="1"/>
</dbReference>
<dbReference type="InterPro" id="IPR036790">
    <property type="entry name" value="Frizzled_dom_sf"/>
</dbReference>
<keyword evidence="2" id="KW-0597">Phosphoprotein</keyword>
<dbReference type="InterPro" id="IPR003599">
    <property type="entry name" value="Ig_sub"/>
</dbReference>
<evidence type="ECO:0000256" key="7">
    <source>
        <dbReference type="PROSITE-ProRule" id="PRU00121"/>
    </source>
</evidence>
<dbReference type="GO" id="GO:0005524">
    <property type="term" value="F:ATP binding"/>
    <property type="evidence" value="ECO:0007669"/>
    <property type="project" value="UniProtKB-KW"/>
</dbReference>
<keyword evidence="8" id="KW-0472">Membrane</keyword>
<comment type="caution">
    <text evidence="12">The sequence shown here is derived from an EMBL/GenBank/DDBJ whole genome shotgun (WGS) entry which is preliminary data.</text>
</comment>
<evidence type="ECO:0000259" key="11">
    <source>
        <dbReference type="PROSITE" id="PS50835"/>
    </source>
</evidence>
<dbReference type="InterPro" id="IPR038178">
    <property type="entry name" value="Kringle_sf"/>
</dbReference>
<evidence type="ECO:0000313" key="12">
    <source>
        <dbReference type="EMBL" id="KAG5847453.1"/>
    </source>
</evidence>
<feature type="domain" description="Kringle" evidence="10">
    <location>
        <begin position="297"/>
        <end position="376"/>
    </location>
</feature>
<dbReference type="Pfam" id="PF07679">
    <property type="entry name" value="I-set"/>
    <property type="match status" value="1"/>
</dbReference>
<evidence type="ECO:0008006" key="14">
    <source>
        <dbReference type="Google" id="ProtNLM"/>
    </source>
</evidence>
<evidence type="ECO:0000256" key="5">
    <source>
        <dbReference type="ARBA" id="ARBA00022840"/>
    </source>
</evidence>
<evidence type="ECO:0000256" key="8">
    <source>
        <dbReference type="SAM" id="Phobius"/>
    </source>
</evidence>
<dbReference type="InterPro" id="IPR000001">
    <property type="entry name" value="Kringle"/>
</dbReference>
<dbReference type="SMART" id="SM00408">
    <property type="entry name" value="IGc2"/>
    <property type="match status" value="1"/>
</dbReference>
<dbReference type="PROSITE" id="PS50835">
    <property type="entry name" value="IG_LIKE"/>
    <property type="match status" value="1"/>
</dbReference>
<sequence>MKRCTDFLCVFVFGPEPHSDPSAVTTALWNVSRGTEEGYFLKLEAPMNNITTSLGQVAELHCRVSGNPAPTVRWLKNDAPVVQEPRRVSYRPTVYGSRLRIRDLDTTDTGYFQCVATNGFSTVSTTGILFVKFDPQPTPMAGRPSPDVYEEEGFCQPYRGIACARFIGNRSIFVDSLQMQGEIETQITAAFTMIGTSAQLSDRCSQFAIPSLCHFAFPGCDQSSGSERPRDLCRDECEVLENDLCRTEYIIARSNPAILKRLKLPNCHQLAAAHTPEASTCMRIGIPLATHIDKDHHCYNGSGVDYRGTVSVTRSGLQCQPWNSQYPHSHDYLALRYPELSGGHSYCRNPGNQQQAPWCLTLNEAVRMELCHIALCDTQKQPGRSGVETLSILVPCVILPLAIALLFFFICTCRNAQKAQRSPVPRQPKPVRGQNVEMSMLSACKPKVTAADRHTCLMFQNWMR</sequence>
<keyword evidence="6" id="KW-1015">Disulfide bond</keyword>
<dbReference type="Gene3D" id="2.60.40.10">
    <property type="entry name" value="Immunoglobulins"/>
    <property type="match status" value="1"/>
</dbReference>
<dbReference type="SUPFAM" id="SSF48726">
    <property type="entry name" value="Immunoglobulin"/>
    <property type="match status" value="1"/>
</dbReference>
<dbReference type="Pfam" id="PF00051">
    <property type="entry name" value="Kringle"/>
    <property type="match status" value="1"/>
</dbReference>
<keyword evidence="5" id="KW-0067">ATP-binding</keyword>
<dbReference type="GO" id="GO:0016020">
    <property type="term" value="C:membrane"/>
    <property type="evidence" value="ECO:0007669"/>
    <property type="project" value="UniProtKB-SubCell"/>
</dbReference>
<reference evidence="12" key="1">
    <citation type="submission" date="2021-01" db="EMBL/GenBank/DDBJ databases">
        <title>A chromosome-scale assembly of European eel, Anguilla anguilla.</title>
        <authorList>
            <person name="Henkel C."/>
            <person name="Jong-Raadsen S.A."/>
            <person name="Dufour S."/>
            <person name="Weltzien F.-A."/>
            <person name="Palstra A.P."/>
            <person name="Pelster B."/>
            <person name="Spaink H.P."/>
            <person name="Van Den Thillart G.E."/>
            <person name="Jansen H."/>
            <person name="Zahm M."/>
            <person name="Klopp C."/>
            <person name="Cedric C."/>
            <person name="Louis A."/>
            <person name="Berthelot C."/>
            <person name="Parey E."/>
            <person name="Roest Crollius H."/>
            <person name="Montfort J."/>
            <person name="Robinson-Rechavi M."/>
            <person name="Bucao C."/>
            <person name="Bouchez O."/>
            <person name="Gislard M."/>
            <person name="Lluch J."/>
            <person name="Milhes M."/>
            <person name="Lampietro C."/>
            <person name="Lopez Roques C."/>
            <person name="Donnadieu C."/>
            <person name="Braasch I."/>
            <person name="Desvignes T."/>
            <person name="Postlethwait J."/>
            <person name="Bobe J."/>
            <person name="Guiguen Y."/>
            <person name="Dirks R."/>
        </authorList>
    </citation>
    <scope>NUCLEOTIDE SEQUENCE</scope>
    <source>
        <strain evidence="12">Tag_6206</strain>
        <tissue evidence="12">Liver</tissue>
    </source>
</reference>
<dbReference type="AlphaFoldDB" id="A0A9D3RY18"/>
<dbReference type="InterPro" id="IPR013806">
    <property type="entry name" value="Kringle-like"/>
</dbReference>
<dbReference type="PROSITE" id="PS50070">
    <property type="entry name" value="KRINGLE_2"/>
    <property type="match status" value="1"/>
</dbReference>
<comment type="subcellular location">
    <subcellularLocation>
        <location evidence="1">Membrane</location>
        <topology evidence="1">Single-pass type I membrane protein</topology>
    </subcellularLocation>
</comment>
<dbReference type="FunFam" id="2.60.40.10:FF:000242">
    <property type="entry name" value="Inactive tyrosine-protein kinase transmembrane receptor ROR1"/>
    <property type="match status" value="1"/>
</dbReference>
<dbReference type="InterPro" id="IPR036179">
    <property type="entry name" value="Ig-like_dom_sf"/>
</dbReference>
<evidence type="ECO:0000256" key="3">
    <source>
        <dbReference type="ARBA" id="ARBA00022572"/>
    </source>
</evidence>
<dbReference type="InterPro" id="IPR013783">
    <property type="entry name" value="Ig-like_fold"/>
</dbReference>
<dbReference type="PANTHER" id="PTHR24261:SF7">
    <property type="entry name" value="KRINGLE DOMAIN-CONTAINING PROTEIN"/>
    <property type="match status" value="1"/>
</dbReference>
<feature type="domain" description="Ig-like" evidence="11">
    <location>
        <begin position="21"/>
        <end position="126"/>
    </location>
</feature>
<evidence type="ECO:0000259" key="9">
    <source>
        <dbReference type="PROSITE" id="PS50038"/>
    </source>
</evidence>
<dbReference type="SUPFAM" id="SSF57440">
    <property type="entry name" value="Kringle-like"/>
    <property type="match status" value="1"/>
</dbReference>
<feature type="transmembrane region" description="Helical" evidence="8">
    <location>
        <begin position="390"/>
        <end position="411"/>
    </location>
</feature>
<name>A0A9D3RY18_ANGAN</name>
<dbReference type="Pfam" id="PF01392">
    <property type="entry name" value="Fz"/>
    <property type="match status" value="1"/>
</dbReference>
<keyword evidence="4" id="KW-0547">Nucleotide-binding</keyword>
<keyword evidence="13" id="KW-1185">Reference proteome</keyword>
<proteinExistence type="predicted"/>
<dbReference type="CDD" id="cd00108">
    <property type="entry name" value="KR"/>
    <property type="match status" value="1"/>
</dbReference>
<dbReference type="PANTHER" id="PTHR24261">
    <property type="entry name" value="PLASMINOGEN-RELATED"/>
    <property type="match status" value="1"/>
</dbReference>
<keyword evidence="3 7" id="KW-0420">Kringle</keyword>
<dbReference type="InterPro" id="IPR020067">
    <property type="entry name" value="Frizzled_dom"/>
</dbReference>
<dbReference type="Gene3D" id="1.10.2000.10">
    <property type="entry name" value="Frizzled cysteine-rich domain"/>
    <property type="match status" value="1"/>
</dbReference>
<gene>
    <name evidence="12" type="ORF">ANANG_G00126230</name>
</gene>
<evidence type="ECO:0000256" key="1">
    <source>
        <dbReference type="ARBA" id="ARBA00004479"/>
    </source>
</evidence>
<dbReference type="InterPro" id="IPR013098">
    <property type="entry name" value="Ig_I-set"/>
</dbReference>
<accession>A0A9D3RY18</accession>
<evidence type="ECO:0000256" key="4">
    <source>
        <dbReference type="ARBA" id="ARBA00022741"/>
    </source>
</evidence>
<keyword evidence="8" id="KW-0812">Transmembrane</keyword>
<evidence type="ECO:0000256" key="6">
    <source>
        <dbReference type="ARBA" id="ARBA00023157"/>
    </source>
</evidence>
<protein>
    <recommendedName>
        <fullName evidence="14">Inactive tyrosine-protein kinase transmembrane receptor ROR1</fullName>
    </recommendedName>
</protein>
<dbReference type="InterPro" id="IPR050759">
    <property type="entry name" value="Serine_protease_kringle"/>
</dbReference>
<dbReference type="SMART" id="SM00130">
    <property type="entry name" value="KR"/>
    <property type="match status" value="1"/>
</dbReference>
<feature type="domain" description="FZ" evidence="9">
    <location>
        <begin position="150"/>
        <end position="284"/>
    </location>
</feature>
<dbReference type="InterPro" id="IPR007110">
    <property type="entry name" value="Ig-like_dom"/>
</dbReference>
<evidence type="ECO:0000313" key="13">
    <source>
        <dbReference type="Proteomes" id="UP001044222"/>
    </source>
</evidence>
<organism evidence="12 13">
    <name type="scientific">Anguilla anguilla</name>
    <name type="common">European freshwater eel</name>
    <name type="synonym">Muraena anguilla</name>
    <dbReference type="NCBI Taxonomy" id="7936"/>
    <lineage>
        <taxon>Eukaryota</taxon>
        <taxon>Metazoa</taxon>
        <taxon>Chordata</taxon>
        <taxon>Craniata</taxon>
        <taxon>Vertebrata</taxon>
        <taxon>Euteleostomi</taxon>
        <taxon>Actinopterygii</taxon>
        <taxon>Neopterygii</taxon>
        <taxon>Teleostei</taxon>
        <taxon>Anguilliformes</taxon>
        <taxon>Anguillidae</taxon>
        <taxon>Anguilla</taxon>
    </lineage>
</organism>
<dbReference type="Proteomes" id="UP001044222">
    <property type="component" value="Chromosome 6"/>
</dbReference>
<dbReference type="InterPro" id="IPR003598">
    <property type="entry name" value="Ig_sub2"/>
</dbReference>
<evidence type="ECO:0000256" key="2">
    <source>
        <dbReference type="ARBA" id="ARBA00022553"/>
    </source>
</evidence>
<dbReference type="PROSITE" id="PS00021">
    <property type="entry name" value="KRINGLE_1"/>
    <property type="match status" value="1"/>
</dbReference>